<dbReference type="Pfam" id="PF13977">
    <property type="entry name" value="TetR_C_6"/>
    <property type="match status" value="1"/>
</dbReference>
<feature type="DNA-binding region" description="H-T-H motif" evidence="5">
    <location>
        <begin position="45"/>
        <end position="64"/>
    </location>
</feature>
<reference evidence="9 11" key="2">
    <citation type="submission" date="2018-08" db="EMBL/GenBank/DDBJ databases">
        <title>Genetic Globetrotter - A new plasmid hitch-hiking vast phylogenetic and geographic distances.</title>
        <authorList>
            <person name="Vollmers J."/>
            <person name="Petersen J."/>
        </authorList>
    </citation>
    <scope>NUCLEOTIDE SEQUENCE [LARGE SCALE GENOMIC DNA]</scope>
    <source>
        <strain evidence="9 11">DSM 26383</strain>
    </source>
</reference>
<sequence>MADVNGRTTKPAKPTGRTASREVRRQQLIEATIESIAKHGISGTTMTTVTGFAGLSLGIVNFHFQNKQNLFEETLRHLADEHRDQWHKSVHKAELTPVSKLLAIVDANFHPRVCNRKNLSVWYSFFGEAPYRHVYRKIMDEIDAERLDTSRELFEQIIDDGDYGAIDAADVANTMEALYDGYSINILIYPEKFARLDAKTRIREFLANTFPRHFDPPGAQACSN</sequence>
<proteinExistence type="predicted"/>
<protein>
    <submittedName>
        <fullName evidence="9">Putative acrEF/envCD operon repressor</fullName>
    </submittedName>
</protein>
<feature type="domain" description="HTH tetR-type" evidence="7">
    <location>
        <begin position="22"/>
        <end position="82"/>
    </location>
</feature>
<dbReference type="PATRIC" id="fig|540747.5.peg.1553"/>
<accession>A0A0T5P5S3</accession>
<name>A0A0T5P5S3_9RHOB</name>
<dbReference type="PANTHER" id="PTHR30055">
    <property type="entry name" value="HTH-TYPE TRANSCRIPTIONAL REGULATOR RUTR"/>
    <property type="match status" value="1"/>
</dbReference>
<dbReference type="Gene3D" id="1.10.357.10">
    <property type="entry name" value="Tetracycline Repressor, domain 2"/>
    <property type="match status" value="1"/>
</dbReference>
<evidence type="ECO:0000256" key="3">
    <source>
        <dbReference type="ARBA" id="ARBA00023125"/>
    </source>
</evidence>
<reference evidence="8 10" key="1">
    <citation type="submission" date="2015-04" db="EMBL/GenBank/DDBJ databases">
        <title>The draft genome sequence of Roseovarius indicus B108T.</title>
        <authorList>
            <person name="Li G."/>
            <person name="Lai Q."/>
            <person name="Shao Z."/>
            <person name="Yan P."/>
        </authorList>
    </citation>
    <scope>NUCLEOTIDE SEQUENCE [LARGE SCALE GENOMIC DNA]</scope>
    <source>
        <strain evidence="8 10">B108</strain>
    </source>
</reference>
<keyword evidence="3 5" id="KW-0238">DNA-binding</keyword>
<evidence type="ECO:0000313" key="11">
    <source>
        <dbReference type="Proteomes" id="UP000325785"/>
    </source>
</evidence>
<feature type="region of interest" description="Disordered" evidence="6">
    <location>
        <begin position="1"/>
        <end position="22"/>
    </location>
</feature>
<dbReference type="InterPro" id="IPR039538">
    <property type="entry name" value="BetI_C"/>
</dbReference>
<dbReference type="RefSeq" id="WP_057818439.1">
    <property type="nucleotide sequence ID" value="NZ_CAXRJZ010000028.1"/>
</dbReference>
<evidence type="ECO:0000256" key="4">
    <source>
        <dbReference type="ARBA" id="ARBA00023163"/>
    </source>
</evidence>
<keyword evidence="4" id="KW-0804">Transcription</keyword>
<evidence type="ECO:0000313" key="8">
    <source>
        <dbReference type="EMBL" id="KRS16412.1"/>
    </source>
</evidence>
<keyword evidence="10" id="KW-1185">Reference proteome</keyword>
<keyword evidence="2" id="KW-0805">Transcription regulation</keyword>
<dbReference type="EMBL" id="CP031598">
    <property type="protein sequence ID" value="QEW28412.1"/>
    <property type="molecule type" value="Genomic_DNA"/>
</dbReference>
<dbReference type="InterPro" id="IPR036271">
    <property type="entry name" value="Tet_transcr_reg_TetR-rel_C_sf"/>
</dbReference>
<dbReference type="GO" id="GO:0003700">
    <property type="term" value="F:DNA-binding transcription factor activity"/>
    <property type="evidence" value="ECO:0007669"/>
    <property type="project" value="TreeGrafter"/>
</dbReference>
<dbReference type="PANTHER" id="PTHR30055:SF234">
    <property type="entry name" value="HTH-TYPE TRANSCRIPTIONAL REGULATOR BETI"/>
    <property type="match status" value="1"/>
</dbReference>
<evidence type="ECO:0000256" key="5">
    <source>
        <dbReference type="PROSITE-ProRule" id="PRU00335"/>
    </source>
</evidence>
<dbReference type="AlphaFoldDB" id="A0A0T5P5S3"/>
<evidence type="ECO:0000256" key="2">
    <source>
        <dbReference type="ARBA" id="ARBA00023015"/>
    </source>
</evidence>
<keyword evidence="1" id="KW-0678">Repressor</keyword>
<dbReference type="PROSITE" id="PS50977">
    <property type="entry name" value="HTH_TETR_2"/>
    <property type="match status" value="1"/>
</dbReference>
<dbReference type="GO" id="GO:0000976">
    <property type="term" value="F:transcription cis-regulatory region binding"/>
    <property type="evidence" value="ECO:0007669"/>
    <property type="project" value="TreeGrafter"/>
</dbReference>
<dbReference type="PROSITE" id="PS01081">
    <property type="entry name" value="HTH_TETR_1"/>
    <property type="match status" value="1"/>
</dbReference>
<dbReference type="InterPro" id="IPR023772">
    <property type="entry name" value="DNA-bd_HTH_TetR-type_CS"/>
</dbReference>
<dbReference type="OrthoDB" id="7336460at2"/>
<dbReference type="Proteomes" id="UP000051401">
    <property type="component" value="Unassembled WGS sequence"/>
</dbReference>
<evidence type="ECO:0000256" key="1">
    <source>
        <dbReference type="ARBA" id="ARBA00022491"/>
    </source>
</evidence>
<dbReference type="InterPro" id="IPR009057">
    <property type="entry name" value="Homeodomain-like_sf"/>
</dbReference>
<dbReference type="KEGG" id="rid:RIdsm_04242"/>
<organism evidence="8 10">
    <name type="scientific">Roseovarius indicus</name>
    <dbReference type="NCBI Taxonomy" id="540747"/>
    <lineage>
        <taxon>Bacteria</taxon>
        <taxon>Pseudomonadati</taxon>
        <taxon>Pseudomonadota</taxon>
        <taxon>Alphaproteobacteria</taxon>
        <taxon>Rhodobacterales</taxon>
        <taxon>Roseobacteraceae</taxon>
        <taxon>Roseovarius</taxon>
    </lineage>
</organism>
<evidence type="ECO:0000313" key="9">
    <source>
        <dbReference type="EMBL" id="QEW28412.1"/>
    </source>
</evidence>
<dbReference type="EMBL" id="LAXI01000014">
    <property type="protein sequence ID" value="KRS16412.1"/>
    <property type="molecule type" value="Genomic_DNA"/>
</dbReference>
<evidence type="ECO:0000313" key="10">
    <source>
        <dbReference type="Proteomes" id="UP000051401"/>
    </source>
</evidence>
<dbReference type="Proteomes" id="UP000325785">
    <property type="component" value="Chromosome"/>
</dbReference>
<dbReference type="Pfam" id="PF00440">
    <property type="entry name" value="TetR_N"/>
    <property type="match status" value="1"/>
</dbReference>
<dbReference type="InterPro" id="IPR050109">
    <property type="entry name" value="HTH-type_TetR-like_transc_reg"/>
</dbReference>
<evidence type="ECO:0000256" key="6">
    <source>
        <dbReference type="SAM" id="MobiDB-lite"/>
    </source>
</evidence>
<gene>
    <name evidence="9" type="primary">envR</name>
    <name evidence="9" type="ORF">RIdsm_04242</name>
    <name evidence="8" type="ORF">XM52_18990</name>
</gene>
<dbReference type="SUPFAM" id="SSF46689">
    <property type="entry name" value="Homeodomain-like"/>
    <property type="match status" value="1"/>
</dbReference>
<dbReference type="STRING" id="540747.SAMN04488031_105144"/>
<evidence type="ECO:0000259" key="7">
    <source>
        <dbReference type="PROSITE" id="PS50977"/>
    </source>
</evidence>
<dbReference type="SUPFAM" id="SSF48498">
    <property type="entry name" value="Tetracyclin repressor-like, C-terminal domain"/>
    <property type="match status" value="1"/>
</dbReference>
<dbReference type="InterPro" id="IPR001647">
    <property type="entry name" value="HTH_TetR"/>
</dbReference>